<dbReference type="PANTHER" id="PTHR23135:SF18">
    <property type="entry name" value="CYANOPHYCIN SYNTHETASE"/>
    <property type="match status" value="1"/>
</dbReference>
<feature type="domain" description="Tetratrico peptide repeat group 5" evidence="3">
    <location>
        <begin position="604"/>
        <end position="720"/>
    </location>
</feature>
<dbReference type="PANTHER" id="PTHR23135">
    <property type="entry name" value="MUR LIGASE FAMILY MEMBER"/>
    <property type="match status" value="1"/>
</dbReference>
<dbReference type="Pfam" id="PF12688">
    <property type="entry name" value="TPR_5"/>
    <property type="match status" value="1"/>
</dbReference>
<dbReference type="InterPro" id="IPR013221">
    <property type="entry name" value="Mur_ligase_cen"/>
</dbReference>
<accession>A0A542EHT1</accession>
<dbReference type="Pfam" id="PF08245">
    <property type="entry name" value="Mur_ligase_M"/>
    <property type="match status" value="1"/>
</dbReference>
<feature type="domain" description="Mur ligase C-terminal" evidence="1">
    <location>
        <begin position="401"/>
        <end position="533"/>
    </location>
</feature>
<dbReference type="GO" id="GO:0016881">
    <property type="term" value="F:acid-amino acid ligase activity"/>
    <property type="evidence" value="ECO:0007669"/>
    <property type="project" value="InterPro"/>
</dbReference>
<proteinExistence type="predicted"/>
<dbReference type="EMBL" id="VFMO01000001">
    <property type="protein sequence ID" value="TQJ14883.1"/>
    <property type="molecule type" value="Genomic_DNA"/>
</dbReference>
<evidence type="ECO:0000313" key="5">
    <source>
        <dbReference type="Proteomes" id="UP000320806"/>
    </source>
</evidence>
<dbReference type="InterPro" id="IPR041656">
    <property type="entry name" value="TPR_5"/>
</dbReference>
<dbReference type="RefSeq" id="WP_141928621.1">
    <property type="nucleotide sequence ID" value="NZ_BAABCI010000006.1"/>
</dbReference>
<dbReference type="Gene3D" id="3.90.190.20">
    <property type="entry name" value="Mur ligase, C-terminal domain"/>
    <property type="match status" value="1"/>
</dbReference>
<comment type="caution">
    <text evidence="4">The sequence shown here is derived from an EMBL/GenBank/DDBJ whole genome shotgun (WGS) entry which is preliminary data.</text>
</comment>
<feature type="domain" description="Mur ligase central" evidence="2">
    <location>
        <begin position="164"/>
        <end position="374"/>
    </location>
</feature>
<dbReference type="Gene3D" id="3.40.1190.10">
    <property type="entry name" value="Mur-like, catalytic domain"/>
    <property type="match status" value="1"/>
</dbReference>
<evidence type="ECO:0000259" key="3">
    <source>
        <dbReference type="Pfam" id="PF12688"/>
    </source>
</evidence>
<dbReference type="AlphaFoldDB" id="A0A542EHT1"/>
<gene>
    <name evidence="4" type="ORF">FB459_2399</name>
</gene>
<reference evidence="4 5" key="1">
    <citation type="submission" date="2019-06" db="EMBL/GenBank/DDBJ databases">
        <title>Sequencing the genomes of 1000 actinobacteria strains.</title>
        <authorList>
            <person name="Klenk H.-P."/>
        </authorList>
    </citation>
    <scope>NUCLEOTIDE SEQUENCE [LARGE SCALE GENOMIC DNA]</scope>
    <source>
        <strain evidence="4 5">DSM 19828</strain>
    </source>
</reference>
<dbReference type="InterPro" id="IPR036615">
    <property type="entry name" value="Mur_ligase_C_dom_sf"/>
</dbReference>
<dbReference type="InterPro" id="IPR004101">
    <property type="entry name" value="Mur_ligase_C"/>
</dbReference>
<dbReference type="Pfam" id="PF02875">
    <property type="entry name" value="Mur_ligase_C"/>
    <property type="match status" value="1"/>
</dbReference>
<dbReference type="OrthoDB" id="9803907at2"/>
<protein>
    <submittedName>
        <fullName evidence="4">Cyanophycin synthetase</fullName>
    </submittedName>
</protein>
<evidence type="ECO:0000313" key="4">
    <source>
        <dbReference type="EMBL" id="TQJ14883.1"/>
    </source>
</evidence>
<evidence type="ECO:0000259" key="1">
    <source>
        <dbReference type="Pfam" id="PF02875"/>
    </source>
</evidence>
<dbReference type="InterPro" id="IPR036565">
    <property type="entry name" value="Mur-like_cat_sf"/>
</dbReference>
<keyword evidence="5" id="KW-1185">Reference proteome</keyword>
<dbReference type="InterPro" id="IPR011990">
    <property type="entry name" value="TPR-like_helical_dom_sf"/>
</dbReference>
<dbReference type="SUPFAM" id="SSF53244">
    <property type="entry name" value="MurD-like peptide ligases, peptide-binding domain"/>
    <property type="match status" value="1"/>
</dbReference>
<dbReference type="GO" id="GO:0005524">
    <property type="term" value="F:ATP binding"/>
    <property type="evidence" value="ECO:0007669"/>
    <property type="project" value="InterPro"/>
</dbReference>
<name>A0A542EHT1_9MICO</name>
<evidence type="ECO:0000259" key="2">
    <source>
        <dbReference type="Pfam" id="PF08245"/>
    </source>
</evidence>
<organism evidence="4 5">
    <name type="scientific">Yimella lutea</name>
    <dbReference type="NCBI Taxonomy" id="587872"/>
    <lineage>
        <taxon>Bacteria</taxon>
        <taxon>Bacillati</taxon>
        <taxon>Actinomycetota</taxon>
        <taxon>Actinomycetes</taxon>
        <taxon>Micrococcales</taxon>
        <taxon>Dermacoccaceae</taxon>
        <taxon>Yimella</taxon>
    </lineage>
</organism>
<dbReference type="SUPFAM" id="SSF48452">
    <property type="entry name" value="TPR-like"/>
    <property type="match status" value="1"/>
</dbReference>
<dbReference type="Gene3D" id="1.25.40.10">
    <property type="entry name" value="Tetratricopeptide repeat domain"/>
    <property type="match status" value="1"/>
</dbReference>
<dbReference type="SUPFAM" id="SSF53623">
    <property type="entry name" value="MurD-like peptide ligases, catalytic domain"/>
    <property type="match status" value="1"/>
</dbReference>
<dbReference type="Proteomes" id="UP000320806">
    <property type="component" value="Unassembled WGS sequence"/>
</dbReference>
<sequence length="724" mass="78035">MNSPVEITEVRVLEGPNLYFPRPAGKISIELPGYHLAERESLQQLGAALSIRRRSAGEPGSVERRQYVASLVERIVRSIAREAGIARLGLRVRQTGDDCLVVAFALRHRGRAQLLADALGGALPDLLDGADVTTTLSQAAALVRGGDQGARLKPLRPKVPIVAITGTNGKTTTTRLIAHLAMTAGRTTGWSSTDGVLVQGEQIEHGDYSGPAGARAALRDDVDFAVLETARGGMLLKGLGTAYNDVSVVTNVSADHLGQNGIDTVDQLAEVKAIITRVTKPSGWVVLNGDDPRVWAMRNRASAPVWCFSLDPESPSLRESRDSDGRGLTVDDGHIVVLEPGHGPEPLIDVLDVPMTLCGLSEHNLANALAGAAAGLAAGLPRESVVEGLRTFVPDAAHNAGRMNIYSLPTDDGDVTVILDMAHNEGGLEALLRVGRGLCESGSSLLLGLGTGGDRTDEILRNLGEMAGLEADRVHIAHKEKYLRERSMDDLEAKLTEGLNRVGVTPVSSSPTEMDGLQALLDDAHGGDVLALMTHADRAELHDWLLQQGATEDAPEAVRHKVIRARGEHEAEARITALWEIEDPQERIVVGTRLRDDYPGDARVLYEHAGTFDSAGEEEPALEAYDRALDGGLREPFRRRALIQKASTLRHLRKLEESQEILDELAAAWPDNEAIAAFRAITMHDRGLDAAALHDVLLMLLQHSTDVDVDRYRRSLTRFTGDIS</sequence>